<feature type="transmembrane region" description="Helical" evidence="7">
    <location>
        <begin position="313"/>
        <end position="333"/>
    </location>
</feature>
<evidence type="ECO:0000256" key="3">
    <source>
        <dbReference type="ARBA" id="ARBA00022692"/>
    </source>
</evidence>
<feature type="transmembrane region" description="Helical" evidence="7">
    <location>
        <begin position="251"/>
        <end position="272"/>
    </location>
</feature>
<feature type="transmembrane region" description="Helical" evidence="7">
    <location>
        <begin position="14"/>
        <end position="33"/>
    </location>
</feature>
<evidence type="ECO:0000256" key="7">
    <source>
        <dbReference type="SAM" id="Phobius"/>
    </source>
</evidence>
<evidence type="ECO:0000256" key="2">
    <source>
        <dbReference type="ARBA" id="ARBA00022448"/>
    </source>
</evidence>
<name>A0A7S3Z0R1_9EUKA</name>
<comment type="subcellular location">
    <subcellularLocation>
        <location evidence="1">Membrane</location>
        <topology evidence="1">Multi-pass membrane protein</topology>
    </subcellularLocation>
</comment>
<dbReference type="InterPro" id="IPR044770">
    <property type="entry name" value="MFS_spinster-like"/>
</dbReference>
<dbReference type="InterPro" id="IPR011701">
    <property type="entry name" value="MFS"/>
</dbReference>
<feature type="transmembrane region" description="Helical" evidence="7">
    <location>
        <begin position="215"/>
        <end position="239"/>
    </location>
</feature>
<evidence type="ECO:0000256" key="6">
    <source>
        <dbReference type="ARBA" id="ARBA00024338"/>
    </source>
</evidence>
<keyword evidence="3 7" id="KW-0812">Transmembrane</keyword>
<protein>
    <recommendedName>
        <fullName evidence="8">Major facilitator superfamily (MFS) profile domain-containing protein</fullName>
    </recommendedName>
</protein>
<dbReference type="Pfam" id="PF07690">
    <property type="entry name" value="MFS_1"/>
    <property type="match status" value="1"/>
</dbReference>
<proteinExistence type="inferred from homology"/>
<dbReference type="InterPro" id="IPR020846">
    <property type="entry name" value="MFS_dom"/>
</dbReference>
<dbReference type="GO" id="GO:0022857">
    <property type="term" value="F:transmembrane transporter activity"/>
    <property type="evidence" value="ECO:0007669"/>
    <property type="project" value="InterPro"/>
</dbReference>
<accession>A0A7S3Z0R1</accession>
<evidence type="ECO:0000259" key="8">
    <source>
        <dbReference type="PROSITE" id="PS50850"/>
    </source>
</evidence>
<sequence length="474" mass="51781">MPHKHDEEDKSRRWTVYLLAGCAAIDAADMAMVPGMFRAFQNEFGVSLEQLGFMYFVSTIISGLALPLWGHLGDTFSRKSLTVLGCFCWGLCTLGCAAARSFQEFMIFRVVAILFLAQIMPITQSVASSLADSAERGKIFGQIGFCAAIGGICGRALSTSTAEEMYWGIQGWRVLLAFTAAVSVGYACVVAIGMREPKKVNAVKGFYREAFQFKSFWILVLQGIFGCIPWRAFGIYGLLWMQIIGFSPLQVTILVTTGGICGAIATYFSGFLSDWAHSKTAYHGRVYVAQTSKILGMVTMTTLLVILPKSTDAVGFALFLATSCAFHLTAGWTTNGINRPLISDIVPEGSRASIFSYFHMIEMMPSSLAGYLVSYLAEEQFGYTKPDVAALSDAEQAANVAALSKALFAIMMVPWVVTFIVYSSLHLTYARDAKRVWEQSLMYTAEKGHHNPKGAGSEEDGLVKVKLLGSGRRL</sequence>
<organism evidence="9">
    <name type="scientific">Lotharella globosa</name>
    <dbReference type="NCBI Taxonomy" id="91324"/>
    <lineage>
        <taxon>Eukaryota</taxon>
        <taxon>Sar</taxon>
        <taxon>Rhizaria</taxon>
        <taxon>Cercozoa</taxon>
        <taxon>Chlorarachniophyceae</taxon>
        <taxon>Lotharella</taxon>
    </lineage>
</organism>
<keyword evidence="5 7" id="KW-0472">Membrane</keyword>
<evidence type="ECO:0000313" key="9">
    <source>
        <dbReference type="EMBL" id="CAE0667520.1"/>
    </source>
</evidence>
<evidence type="ECO:0000256" key="1">
    <source>
        <dbReference type="ARBA" id="ARBA00004141"/>
    </source>
</evidence>
<comment type="similarity">
    <text evidence="6">Belongs to the major facilitator superfamily. Spinster (TC 2.A.1.49) family.</text>
</comment>
<evidence type="ECO:0000256" key="5">
    <source>
        <dbReference type="ARBA" id="ARBA00023136"/>
    </source>
</evidence>
<dbReference type="PROSITE" id="PS50850">
    <property type="entry name" value="MFS"/>
    <property type="match status" value="1"/>
</dbReference>
<feature type="transmembrane region" description="Helical" evidence="7">
    <location>
        <begin position="406"/>
        <end position="425"/>
    </location>
</feature>
<feature type="domain" description="Major facilitator superfamily (MFS) profile" evidence="8">
    <location>
        <begin position="15"/>
        <end position="417"/>
    </location>
</feature>
<gene>
    <name evidence="9" type="ORF">LGLO00237_LOCUS19142</name>
</gene>
<evidence type="ECO:0000256" key="4">
    <source>
        <dbReference type="ARBA" id="ARBA00022989"/>
    </source>
</evidence>
<feature type="transmembrane region" description="Helical" evidence="7">
    <location>
        <begin position="81"/>
        <end position="100"/>
    </location>
</feature>
<dbReference type="InterPro" id="IPR036259">
    <property type="entry name" value="MFS_trans_sf"/>
</dbReference>
<dbReference type="AlphaFoldDB" id="A0A7S3Z0R1"/>
<dbReference type="EMBL" id="HBIV01026714">
    <property type="protein sequence ID" value="CAE0667520.1"/>
    <property type="molecule type" value="Transcribed_RNA"/>
</dbReference>
<dbReference type="Gene3D" id="1.20.1250.20">
    <property type="entry name" value="MFS general substrate transporter like domains"/>
    <property type="match status" value="2"/>
</dbReference>
<dbReference type="SUPFAM" id="SSF103473">
    <property type="entry name" value="MFS general substrate transporter"/>
    <property type="match status" value="1"/>
</dbReference>
<reference evidence="9" key="1">
    <citation type="submission" date="2021-01" db="EMBL/GenBank/DDBJ databases">
        <authorList>
            <person name="Corre E."/>
            <person name="Pelletier E."/>
            <person name="Niang G."/>
            <person name="Scheremetjew M."/>
            <person name="Finn R."/>
            <person name="Kale V."/>
            <person name="Holt S."/>
            <person name="Cochrane G."/>
            <person name="Meng A."/>
            <person name="Brown T."/>
            <person name="Cohen L."/>
        </authorList>
    </citation>
    <scope>NUCLEOTIDE SEQUENCE</scope>
    <source>
        <strain evidence="9">CCCM811</strain>
    </source>
</reference>
<feature type="transmembrane region" description="Helical" evidence="7">
    <location>
        <begin position="106"/>
        <end position="127"/>
    </location>
</feature>
<keyword evidence="2" id="KW-0813">Transport</keyword>
<feature type="transmembrane region" description="Helical" evidence="7">
    <location>
        <begin position="139"/>
        <end position="158"/>
    </location>
</feature>
<feature type="transmembrane region" description="Helical" evidence="7">
    <location>
        <begin position="170"/>
        <end position="194"/>
    </location>
</feature>
<dbReference type="PANTHER" id="PTHR23505:SF52">
    <property type="entry name" value="MAJOR FACILITATOR SUPERFAMILY PROTEIN"/>
    <property type="match status" value="1"/>
</dbReference>
<dbReference type="PANTHER" id="PTHR23505">
    <property type="entry name" value="SPINSTER"/>
    <property type="match status" value="1"/>
</dbReference>
<feature type="transmembrane region" description="Helical" evidence="7">
    <location>
        <begin position="53"/>
        <end position="69"/>
    </location>
</feature>
<keyword evidence="4 7" id="KW-1133">Transmembrane helix</keyword>
<dbReference type="GO" id="GO:0016020">
    <property type="term" value="C:membrane"/>
    <property type="evidence" value="ECO:0007669"/>
    <property type="project" value="UniProtKB-SubCell"/>
</dbReference>
<feature type="transmembrane region" description="Helical" evidence="7">
    <location>
        <begin position="284"/>
        <end position="307"/>
    </location>
</feature>